<evidence type="ECO:0000313" key="4">
    <source>
        <dbReference type="Proteomes" id="UP000235371"/>
    </source>
</evidence>
<feature type="signal peptide" evidence="2">
    <location>
        <begin position="1"/>
        <end position="23"/>
    </location>
</feature>
<feature type="region of interest" description="Disordered" evidence="1">
    <location>
        <begin position="224"/>
        <end position="246"/>
    </location>
</feature>
<name>A0A2J6TH77_9HELO</name>
<dbReference type="AlphaFoldDB" id="A0A2J6TH77"/>
<proteinExistence type="predicted"/>
<dbReference type="GeneID" id="36580098"/>
<accession>A0A2J6TH77</accession>
<evidence type="ECO:0000256" key="2">
    <source>
        <dbReference type="SAM" id="SignalP"/>
    </source>
</evidence>
<feature type="region of interest" description="Disordered" evidence="1">
    <location>
        <begin position="164"/>
        <end position="195"/>
    </location>
</feature>
<keyword evidence="4" id="KW-1185">Reference proteome</keyword>
<dbReference type="OrthoDB" id="10539448at2759"/>
<dbReference type="InParanoid" id="A0A2J6TH77"/>
<feature type="compositionally biased region" description="Pro residues" evidence="1">
    <location>
        <begin position="226"/>
        <end position="235"/>
    </location>
</feature>
<dbReference type="EMBL" id="KZ613783">
    <property type="protein sequence ID" value="PMD62341.1"/>
    <property type="molecule type" value="Genomic_DNA"/>
</dbReference>
<gene>
    <name evidence="3" type="ORF">K444DRAFT_339862</name>
</gene>
<feature type="chain" id="PRO_5014359950" evidence="2">
    <location>
        <begin position="24"/>
        <end position="246"/>
    </location>
</feature>
<reference evidence="3 4" key="1">
    <citation type="submission" date="2016-04" db="EMBL/GenBank/DDBJ databases">
        <title>A degradative enzymes factory behind the ericoid mycorrhizal symbiosis.</title>
        <authorList>
            <consortium name="DOE Joint Genome Institute"/>
            <person name="Martino E."/>
            <person name="Morin E."/>
            <person name="Grelet G."/>
            <person name="Kuo A."/>
            <person name="Kohler A."/>
            <person name="Daghino S."/>
            <person name="Barry K."/>
            <person name="Choi C."/>
            <person name="Cichocki N."/>
            <person name="Clum A."/>
            <person name="Copeland A."/>
            <person name="Hainaut M."/>
            <person name="Haridas S."/>
            <person name="Labutti K."/>
            <person name="Lindquist E."/>
            <person name="Lipzen A."/>
            <person name="Khouja H.-R."/>
            <person name="Murat C."/>
            <person name="Ohm R."/>
            <person name="Olson A."/>
            <person name="Spatafora J."/>
            <person name="Veneault-Fourrey C."/>
            <person name="Henrissat B."/>
            <person name="Grigoriev I."/>
            <person name="Martin F."/>
            <person name="Perotto S."/>
        </authorList>
    </citation>
    <scope>NUCLEOTIDE SEQUENCE [LARGE SCALE GENOMIC DNA]</scope>
    <source>
        <strain evidence="3 4">E</strain>
    </source>
</reference>
<keyword evidence="2" id="KW-0732">Signal</keyword>
<organism evidence="3 4">
    <name type="scientific">Hyaloscypha bicolor E</name>
    <dbReference type="NCBI Taxonomy" id="1095630"/>
    <lineage>
        <taxon>Eukaryota</taxon>
        <taxon>Fungi</taxon>
        <taxon>Dikarya</taxon>
        <taxon>Ascomycota</taxon>
        <taxon>Pezizomycotina</taxon>
        <taxon>Leotiomycetes</taxon>
        <taxon>Helotiales</taxon>
        <taxon>Hyaloscyphaceae</taxon>
        <taxon>Hyaloscypha</taxon>
        <taxon>Hyaloscypha bicolor</taxon>
    </lineage>
</organism>
<evidence type="ECO:0000256" key="1">
    <source>
        <dbReference type="SAM" id="MobiDB-lite"/>
    </source>
</evidence>
<evidence type="ECO:0000313" key="3">
    <source>
        <dbReference type="EMBL" id="PMD62341.1"/>
    </source>
</evidence>
<feature type="region of interest" description="Disordered" evidence="1">
    <location>
        <begin position="104"/>
        <end position="144"/>
    </location>
</feature>
<sequence>MRVKQTVLTLYAFVLTYGALVTANPLPDNEVNPSIAASEVSKFIASSEWDPTTPVGYVCCKSIGKDGCQDCNFKQDCPSGKDRQCPAVSFAIFSFHILPLSPPTRPSANRTHSRVVSAAVSPPESTPSELNPPLRFSPATLSPSPSLNPRPFRLSLSWLATSTPAPQLPRRQPSTLLTPPIPPTPLTRQPGASRRKSRLAAVVDAMVNATTALAVVKMGIVNVSSSPPPPFPLSSPPTSDFLRNGN</sequence>
<dbReference type="RefSeq" id="XP_024739245.1">
    <property type="nucleotide sequence ID" value="XM_024872016.1"/>
</dbReference>
<dbReference type="Proteomes" id="UP000235371">
    <property type="component" value="Unassembled WGS sequence"/>
</dbReference>
<protein>
    <submittedName>
        <fullName evidence="3">Uncharacterized protein</fullName>
    </submittedName>
</protein>